<dbReference type="Proteomes" id="UP000299102">
    <property type="component" value="Unassembled WGS sequence"/>
</dbReference>
<keyword evidence="2" id="KW-1185">Reference proteome</keyword>
<name>A0A4C1YMU6_EUMVA</name>
<sequence length="88" mass="9660">MKKKTRKNLVTTRAPINERCINDRIPTNTVICPATVRLERARALGAVSINLAAGRASSAGVNPVPSAWRRPDCLSNHRYDSLRHAAGR</sequence>
<comment type="caution">
    <text evidence="1">The sequence shown here is derived from an EMBL/GenBank/DDBJ whole genome shotgun (WGS) entry which is preliminary data.</text>
</comment>
<evidence type="ECO:0000313" key="2">
    <source>
        <dbReference type="Proteomes" id="UP000299102"/>
    </source>
</evidence>
<dbReference type="EMBL" id="BGZK01001258">
    <property type="protein sequence ID" value="GBP75707.1"/>
    <property type="molecule type" value="Genomic_DNA"/>
</dbReference>
<protein>
    <submittedName>
        <fullName evidence="1">Uncharacterized protein</fullName>
    </submittedName>
</protein>
<evidence type="ECO:0000313" key="1">
    <source>
        <dbReference type="EMBL" id="GBP75707.1"/>
    </source>
</evidence>
<reference evidence="1 2" key="1">
    <citation type="journal article" date="2019" name="Commun. Biol.">
        <title>The bagworm genome reveals a unique fibroin gene that provides high tensile strength.</title>
        <authorList>
            <person name="Kono N."/>
            <person name="Nakamura H."/>
            <person name="Ohtoshi R."/>
            <person name="Tomita M."/>
            <person name="Numata K."/>
            <person name="Arakawa K."/>
        </authorList>
    </citation>
    <scope>NUCLEOTIDE SEQUENCE [LARGE SCALE GENOMIC DNA]</scope>
</reference>
<accession>A0A4C1YMU6</accession>
<dbReference type="AlphaFoldDB" id="A0A4C1YMU6"/>
<proteinExistence type="predicted"/>
<organism evidence="1 2">
    <name type="scientific">Eumeta variegata</name>
    <name type="common">Bagworm moth</name>
    <name type="synonym">Eumeta japonica</name>
    <dbReference type="NCBI Taxonomy" id="151549"/>
    <lineage>
        <taxon>Eukaryota</taxon>
        <taxon>Metazoa</taxon>
        <taxon>Ecdysozoa</taxon>
        <taxon>Arthropoda</taxon>
        <taxon>Hexapoda</taxon>
        <taxon>Insecta</taxon>
        <taxon>Pterygota</taxon>
        <taxon>Neoptera</taxon>
        <taxon>Endopterygota</taxon>
        <taxon>Lepidoptera</taxon>
        <taxon>Glossata</taxon>
        <taxon>Ditrysia</taxon>
        <taxon>Tineoidea</taxon>
        <taxon>Psychidae</taxon>
        <taxon>Oiketicinae</taxon>
        <taxon>Eumeta</taxon>
    </lineage>
</organism>
<gene>
    <name evidence="1" type="ORF">EVAR_98557_1</name>
</gene>